<dbReference type="EMBL" id="SNXZ01000001">
    <property type="protein sequence ID" value="TDQ04109.1"/>
    <property type="molecule type" value="Genomic_DNA"/>
</dbReference>
<dbReference type="OrthoDB" id="4285266at2"/>
<reference evidence="2 3" key="1">
    <citation type="submission" date="2019-03" db="EMBL/GenBank/DDBJ databases">
        <title>Genomic Encyclopedia of Type Strains, Phase IV (KMG-IV): sequencing the most valuable type-strain genomes for metagenomic binning, comparative biology and taxonomic classification.</title>
        <authorList>
            <person name="Goeker M."/>
        </authorList>
    </citation>
    <scope>NUCLEOTIDE SEQUENCE [LARGE SCALE GENOMIC DNA]</scope>
    <source>
        <strain evidence="2 3">DSM 45361</strain>
    </source>
</reference>
<sequence>MTQKKPPLRRRRLGRRLRALRESAGLTLDEAARSLDMSRTSLFRIESAETKANVHVVRSMMDLYDHYEEGLLQAVRDAAEPSWFITYGVQDMGYTDAETEASRVWIYPGMQLPGLLHVENYIRAQLAHASRRRSAKQVENQVAVRHIRQRRLTSLDNPLDLVAVIDEAALTREIGGPLVLREQLDHLVMMAELPSVTLHVLPQRTCPVNALDGSFALLGFPNPDEPDLLYHEYVTGALHIEDEEEVRAARLRFDSLRGEALNQADSVALIEQHAIELPASS</sequence>
<accession>A0A4R6SJ99</accession>
<dbReference type="AlphaFoldDB" id="A0A4R6SJ99"/>
<dbReference type="SUPFAM" id="SSF47413">
    <property type="entry name" value="lambda repressor-like DNA-binding domains"/>
    <property type="match status" value="1"/>
</dbReference>
<dbReference type="InterPro" id="IPR043917">
    <property type="entry name" value="DUF5753"/>
</dbReference>
<dbReference type="Pfam" id="PF13560">
    <property type="entry name" value="HTH_31"/>
    <property type="match status" value="1"/>
</dbReference>
<dbReference type="InterPro" id="IPR001387">
    <property type="entry name" value="Cro/C1-type_HTH"/>
</dbReference>
<keyword evidence="3" id="KW-1185">Reference proteome</keyword>
<comment type="caution">
    <text evidence="2">The sequence shown here is derived from an EMBL/GenBank/DDBJ whole genome shotgun (WGS) entry which is preliminary data.</text>
</comment>
<organism evidence="2 3">
    <name type="scientific">Labedaea rhizosphaerae</name>
    <dbReference type="NCBI Taxonomy" id="598644"/>
    <lineage>
        <taxon>Bacteria</taxon>
        <taxon>Bacillati</taxon>
        <taxon>Actinomycetota</taxon>
        <taxon>Actinomycetes</taxon>
        <taxon>Pseudonocardiales</taxon>
        <taxon>Pseudonocardiaceae</taxon>
        <taxon>Labedaea</taxon>
    </lineage>
</organism>
<dbReference type="InterPro" id="IPR010982">
    <property type="entry name" value="Lambda_DNA-bd_dom_sf"/>
</dbReference>
<dbReference type="Proteomes" id="UP000295444">
    <property type="component" value="Unassembled WGS sequence"/>
</dbReference>
<gene>
    <name evidence="2" type="ORF">EV186_10150</name>
</gene>
<feature type="domain" description="HTH cro/C1-type" evidence="1">
    <location>
        <begin position="17"/>
        <end position="71"/>
    </location>
</feature>
<evidence type="ECO:0000313" key="2">
    <source>
        <dbReference type="EMBL" id="TDQ04109.1"/>
    </source>
</evidence>
<dbReference type="RefSeq" id="WP_133847076.1">
    <property type="nucleotide sequence ID" value="NZ_SNXZ01000001.1"/>
</dbReference>
<dbReference type="Gene3D" id="1.10.260.40">
    <property type="entry name" value="lambda repressor-like DNA-binding domains"/>
    <property type="match status" value="1"/>
</dbReference>
<proteinExistence type="predicted"/>
<evidence type="ECO:0000259" key="1">
    <source>
        <dbReference type="PROSITE" id="PS50943"/>
    </source>
</evidence>
<dbReference type="SMART" id="SM00530">
    <property type="entry name" value="HTH_XRE"/>
    <property type="match status" value="1"/>
</dbReference>
<dbReference type="PROSITE" id="PS50943">
    <property type="entry name" value="HTH_CROC1"/>
    <property type="match status" value="1"/>
</dbReference>
<dbReference type="GO" id="GO:0003677">
    <property type="term" value="F:DNA binding"/>
    <property type="evidence" value="ECO:0007669"/>
    <property type="project" value="InterPro"/>
</dbReference>
<protein>
    <submittedName>
        <fullName evidence="2">Helix-turn-helix protein</fullName>
    </submittedName>
</protein>
<dbReference type="Pfam" id="PF19054">
    <property type="entry name" value="DUF5753"/>
    <property type="match status" value="1"/>
</dbReference>
<dbReference type="CDD" id="cd00093">
    <property type="entry name" value="HTH_XRE"/>
    <property type="match status" value="1"/>
</dbReference>
<evidence type="ECO:0000313" key="3">
    <source>
        <dbReference type="Proteomes" id="UP000295444"/>
    </source>
</evidence>
<name>A0A4R6SJ99_LABRH</name>